<evidence type="ECO:0000313" key="2">
    <source>
        <dbReference type="EMBL" id="CDW27812.1"/>
    </source>
</evidence>
<dbReference type="InterPro" id="IPR017359">
    <property type="entry name" value="Phi-like"/>
</dbReference>
<dbReference type="EMBL" id="HACA01010451">
    <property type="protein sequence ID" value="CDW27812.1"/>
    <property type="molecule type" value="Transcribed_RNA"/>
</dbReference>
<feature type="domain" description="RWD" evidence="1">
    <location>
        <begin position="8"/>
        <end position="124"/>
    </location>
</feature>
<dbReference type="PANTHER" id="PTHR15955">
    <property type="entry name" value="RWD DOMAIN CONTAINING PROTEIN 2"/>
    <property type="match status" value="1"/>
</dbReference>
<dbReference type="PANTHER" id="PTHR15955:SF8">
    <property type="entry name" value="RWD DOMAIN-CONTAINING PROTEIN 2B-RELATED"/>
    <property type="match status" value="1"/>
</dbReference>
<dbReference type="SUPFAM" id="SSF54495">
    <property type="entry name" value="UBC-like"/>
    <property type="match status" value="1"/>
</dbReference>
<reference evidence="2" key="1">
    <citation type="submission" date="2014-05" db="EMBL/GenBank/DDBJ databases">
        <authorList>
            <person name="Chronopoulou M."/>
        </authorList>
    </citation>
    <scope>NUCLEOTIDE SEQUENCE</scope>
    <source>
        <tissue evidence="2">Whole organism</tissue>
    </source>
</reference>
<accession>A0A0K2TQ75</accession>
<dbReference type="AlphaFoldDB" id="A0A0K2TQ75"/>
<proteinExistence type="predicted"/>
<organism evidence="2">
    <name type="scientific">Lepeophtheirus salmonis</name>
    <name type="common">Salmon louse</name>
    <name type="synonym">Caligus salmonis</name>
    <dbReference type="NCBI Taxonomy" id="72036"/>
    <lineage>
        <taxon>Eukaryota</taxon>
        <taxon>Metazoa</taxon>
        <taxon>Ecdysozoa</taxon>
        <taxon>Arthropoda</taxon>
        <taxon>Crustacea</taxon>
        <taxon>Multicrustacea</taxon>
        <taxon>Hexanauplia</taxon>
        <taxon>Copepoda</taxon>
        <taxon>Siphonostomatoida</taxon>
        <taxon>Caligidae</taxon>
        <taxon>Lepeophtheirus</taxon>
    </lineage>
</organism>
<name>A0A0K2TQ75_LEPSM</name>
<dbReference type="OMA" id="IDAYMSF"/>
<dbReference type="InterPro" id="IPR006575">
    <property type="entry name" value="RWD_dom"/>
</dbReference>
<evidence type="ECO:0000259" key="1">
    <source>
        <dbReference type="PROSITE" id="PS50908"/>
    </source>
</evidence>
<dbReference type="InterPro" id="IPR010541">
    <property type="entry name" value="Prp3_C"/>
</dbReference>
<dbReference type="PROSITE" id="PS50908">
    <property type="entry name" value="RWD"/>
    <property type="match status" value="1"/>
</dbReference>
<sequence length="272" mass="32109">MDTELQISELEMLESMYPDKIKYDEPEMVGILKSGSFVDGFQISFRLSIWFEDVGKGISLSTNYPTHYPSDKKIEVHLRSDDFDRESQSRINLDIMQYIKESCEVGDLLMGVVISWIQENGVQYFNKTDKLAIPDKTLKPSLQKPFSRLWIYSHHIYSKIKRKNILNLSKDYKVNGFSMPGKPGIICLEGQFVEDMWNIIKSWNWKKIRVKIQEVSKPIEDEKTFCKFNDFTEINFLKSDQTRDYHMDFGEFQQFLTNYGFEYIFKELIGLK</sequence>
<dbReference type="Pfam" id="PF06544">
    <property type="entry name" value="Prp3_C"/>
    <property type="match status" value="1"/>
</dbReference>
<dbReference type="Pfam" id="PF05773">
    <property type="entry name" value="RWD"/>
    <property type="match status" value="1"/>
</dbReference>
<dbReference type="InterPro" id="IPR016135">
    <property type="entry name" value="UBQ-conjugating_enzyme/RWD"/>
</dbReference>
<dbReference type="InterPro" id="IPR059181">
    <property type="entry name" value="RWDD2A-B_C"/>
</dbReference>
<dbReference type="PIRSF" id="PIRSF038021">
    <property type="entry name" value="UCP038021_RWDD2"/>
    <property type="match status" value="1"/>
</dbReference>
<dbReference type="Gene3D" id="3.10.110.10">
    <property type="entry name" value="Ubiquitin Conjugating Enzyme"/>
    <property type="match status" value="1"/>
</dbReference>
<protein>
    <submittedName>
        <fullName evidence="2">RWD domaincontaining protein 2Blike [Saccoglossus kowalevskii]</fullName>
    </submittedName>
</protein>
<dbReference type="CDD" id="cd24163">
    <property type="entry name" value="RWDD2_C"/>
    <property type="match status" value="1"/>
</dbReference>
<dbReference type="OrthoDB" id="432412at2759"/>